<dbReference type="InterPro" id="IPR022742">
    <property type="entry name" value="Hydrolase_4"/>
</dbReference>
<reference evidence="2 3" key="1">
    <citation type="submission" date="2023-10" db="EMBL/GenBank/DDBJ databases">
        <title>Bacteria for the degradation of biodegradable plastic PBAT(Polybutylene adipate terephthalate).</title>
        <authorList>
            <person name="Weon H.-Y."/>
            <person name="Yeon J."/>
        </authorList>
    </citation>
    <scope>NUCLEOTIDE SEQUENCE [LARGE SCALE GENOMIC DNA]</scope>
    <source>
        <strain evidence="2 3">SBD 7-3</strain>
    </source>
</reference>
<dbReference type="EMBL" id="CP136336">
    <property type="protein sequence ID" value="WOB08839.1"/>
    <property type="molecule type" value="Genomic_DNA"/>
</dbReference>
<protein>
    <submittedName>
        <fullName evidence="2">Alpha/beta fold hydrolase</fullName>
    </submittedName>
</protein>
<organism evidence="2 3">
    <name type="scientific">Piscinibacter gummiphilus</name>
    <dbReference type="NCBI Taxonomy" id="946333"/>
    <lineage>
        <taxon>Bacteria</taxon>
        <taxon>Pseudomonadati</taxon>
        <taxon>Pseudomonadota</taxon>
        <taxon>Betaproteobacteria</taxon>
        <taxon>Burkholderiales</taxon>
        <taxon>Sphaerotilaceae</taxon>
        <taxon>Piscinibacter</taxon>
    </lineage>
</organism>
<keyword evidence="2" id="KW-0378">Hydrolase</keyword>
<sequence>MTVLETSHRLVADDGHPIDLHVWADDAAPVRGVVQIAHGMGEHARRYRALAEALAATGVAVYANEHRGHGEEALRRHEKGELGPRGFPGLVADMRRVSAFARERHPGVPLILLGHSMGSFAVKVYLLDHAHEVDAAAFTGTVALDLAEAGNASAWKLADKAAAPAVVRRTPFDWLSRDEAQVDAYIADPLCGHRLNVKSRQSMYAAYARTTPAGAFRVVPPSMPLFFFVGGDDAMHRQLAYFEPLVERFRSAGATDITVKVYPGARHEVLHETHRDEVIADVVAWVQRVLGG</sequence>
<name>A0ABZ0CV39_9BURK</name>
<dbReference type="RefSeq" id="WP_316701708.1">
    <property type="nucleotide sequence ID" value="NZ_CP136336.1"/>
</dbReference>
<dbReference type="Pfam" id="PF12146">
    <property type="entry name" value="Hydrolase_4"/>
    <property type="match status" value="1"/>
</dbReference>
<evidence type="ECO:0000259" key="1">
    <source>
        <dbReference type="Pfam" id="PF12146"/>
    </source>
</evidence>
<keyword evidence="3" id="KW-1185">Reference proteome</keyword>
<dbReference type="InterPro" id="IPR029058">
    <property type="entry name" value="AB_hydrolase_fold"/>
</dbReference>
<feature type="domain" description="Serine aminopeptidase S33" evidence="1">
    <location>
        <begin position="29"/>
        <end position="273"/>
    </location>
</feature>
<dbReference type="InterPro" id="IPR051044">
    <property type="entry name" value="MAG_DAG_Lipase"/>
</dbReference>
<evidence type="ECO:0000313" key="2">
    <source>
        <dbReference type="EMBL" id="WOB08839.1"/>
    </source>
</evidence>
<dbReference type="Proteomes" id="UP001303946">
    <property type="component" value="Chromosome"/>
</dbReference>
<proteinExistence type="predicted"/>
<dbReference type="GO" id="GO:0016787">
    <property type="term" value="F:hydrolase activity"/>
    <property type="evidence" value="ECO:0007669"/>
    <property type="project" value="UniProtKB-KW"/>
</dbReference>
<dbReference type="Gene3D" id="3.40.50.1820">
    <property type="entry name" value="alpha/beta hydrolase"/>
    <property type="match status" value="1"/>
</dbReference>
<dbReference type="SUPFAM" id="SSF53474">
    <property type="entry name" value="alpha/beta-Hydrolases"/>
    <property type="match status" value="1"/>
</dbReference>
<dbReference type="PANTHER" id="PTHR11614">
    <property type="entry name" value="PHOSPHOLIPASE-RELATED"/>
    <property type="match status" value="1"/>
</dbReference>
<gene>
    <name evidence="2" type="ORF">RXV79_01985</name>
</gene>
<accession>A0ABZ0CV39</accession>
<evidence type="ECO:0000313" key="3">
    <source>
        <dbReference type="Proteomes" id="UP001303946"/>
    </source>
</evidence>